<sequence>MPLVVSAREHGPVEHPREELATGPVTLRRWRADDRDPLHRAVNEAIHTLRPWLPWVANGYDLDAAEQFLAHAEAGWNSGEEFDYAVTLDGAIVGGVGLMRRIGPGGLEIGYWLHPDHTGQGIITRAVAALVDEAFALPYVDHLQIRHDRANTASSGIPRRLGFTEAEHRPKAPECPSQSGVEVVWEHRKPDALS</sequence>
<organism evidence="2 3">
    <name type="scientific">Saccharopolyspora erythraea</name>
    <name type="common">Streptomyces erythraeus</name>
    <dbReference type="NCBI Taxonomy" id="1836"/>
    <lineage>
        <taxon>Bacteria</taxon>
        <taxon>Bacillati</taxon>
        <taxon>Actinomycetota</taxon>
        <taxon>Actinomycetes</taxon>
        <taxon>Pseudonocardiales</taxon>
        <taxon>Pseudonocardiaceae</taxon>
        <taxon>Saccharopolyspora</taxon>
    </lineage>
</organism>
<dbReference type="SUPFAM" id="SSF55729">
    <property type="entry name" value="Acyl-CoA N-acyltransferases (Nat)"/>
    <property type="match status" value="1"/>
</dbReference>
<reference evidence="2 3" key="1">
    <citation type="journal article" date="2019" name="Int. J. Syst. Evol. Microbiol.">
        <title>The Global Catalogue of Microorganisms (GCM) 10K type strain sequencing project: providing services to taxonomists for standard genome sequencing and annotation.</title>
        <authorList>
            <consortium name="The Broad Institute Genomics Platform"/>
            <consortium name="The Broad Institute Genome Sequencing Center for Infectious Disease"/>
            <person name="Wu L."/>
            <person name="Ma J."/>
        </authorList>
    </citation>
    <scope>NUCLEOTIDE SEQUENCE [LARGE SCALE GENOMIC DNA]</scope>
    <source>
        <strain evidence="2 3">JCM 10303</strain>
    </source>
</reference>
<dbReference type="PANTHER" id="PTHR43441:SF3">
    <property type="entry name" value="ACETYLTRANSFERASE"/>
    <property type="match status" value="1"/>
</dbReference>
<dbReference type="Gene3D" id="3.40.630.30">
    <property type="match status" value="1"/>
</dbReference>
<name>A0ABN1CJL6_SACER</name>
<dbReference type="Proteomes" id="UP001500729">
    <property type="component" value="Unassembled WGS sequence"/>
</dbReference>
<proteinExistence type="predicted"/>
<evidence type="ECO:0000313" key="3">
    <source>
        <dbReference type="Proteomes" id="UP001500729"/>
    </source>
</evidence>
<keyword evidence="3" id="KW-1185">Reference proteome</keyword>
<evidence type="ECO:0000313" key="2">
    <source>
        <dbReference type="EMBL" id="GAA0520501.1"/>
    </source>
</evidence>
<protein>
    <submittedName>
        <fullName evidence="2">GNAT family N-acetyltransferase</fullName>
    </submittedName>
</protein>
<dbReference type="InterPro" id="IPR051908">
    <property type="entry name" value="Ribosomal_N-acetyltransferase"/>
</dbReference>
<dbReference type="PROSITE" id="PS51186">
    <property type="entry name" value="GNAT"/>
    <property type="match status" value="1"/>
</dbReference>
<comment type="caution">
    <text evidence="2">The sequence shown here is derived from an EMBL/GenBank/DDBJ whole genome shotgun (WGS) entry which is preliminary data.</text>
</comment>
<dbReference type="PANTHER" id="PTHR43441">
    <property type="entry name" value="RIBOSOMAL-PROTEIN-SERINE ACETYLTRANSFERASE"/>
    <property type="match status" value="1"/>
</dbReference>
<evidence type="ECO:0000259" key="1">
    <source>
        <dbReference type="PROSITE" id="PS51186"/>
    </source>
</evidence>
<dbReference type="EMBL" id="BAAAGS010000009">
    <property type="protein sequence ID" value="GAA0520501.1"/>
    <property type="molecule type" value="Genomic_DNA"/>
</dbReference>
<gene>
    <name evidence="2" type="ORF">GCM10009533_19550</name>
</gene>
<dbReference type="InterPro" id="IPR016181">
    <property type="entry name" value="Acyl_CoA_acyltransferase"/>
</dbReference>
<dbReference type="Pfam" id="PF13302">
    <property type="entry name" value="Acetyltransf_3"/>
    <property type="match status" value="1"/>
</dbReference>
<dbReference type="InterPro" id="IPR000182">
    <property type="entry name" value="GNAT_dom"/>
</dbReference>
<feature type="domain" description="N-acetyltransferase" evidence="1">
    <location>
        <begin position="25"/>
        <end position="190"/>
    </location>
</feature>
<accession>A0ABN1CJL6</accession>
<dbReference type="CDD" id="cd04301">
    <property type="entry name" value="NAT_SF"/>
    <property type="match status" value="1"/>
</dbReference>